<evidence type="ECO:0008006" key="3">
    <source>
        <dbReference type="Google" id="ProtNLM"/>
    </source>
</evidence>
<dbReference type="SUPFAM" id="SSF48452">
    <property type="entry name" value="TPR-like"/>
    <property type="match status" value="1"/>
</dbReference>
<feature type="non-terminal residue" evidence="1">
    <location>
        <position position="68"/>
    </location>
</feature>
<reference evidence="1" key="1">
    <citation type="submission" date="2021-02" db="EMBL/GenBank/DDBJ databases">
        <authorList>
            <person name="Nowell W R."/>
        </authorList>
    </citation>
    <scope>NUCLEOTIDE SEQUENCE</scope>
</reference>
<dbReference type="Proteomes" id="UP000681720">
    <property type="component" value="Unassembled WGS sequence"/>
</dbReference>
<comment type="caution">
    <text evidence="1">The sequence shown here is derived from an EMBL/GenBank/DDBJ whole genome shotgun (WGS) entry which is preliminary data.</text>
</comment>
<protein>
    <recommendedName>
        <fullName evidence="3">Tetratricopeptide repeat protein</fullName>
    </recommendedName>
</protein>
<proteinExistence type="predicted"/>
<dbReference type="Gene3D" id="1.25.40.10">
    <property type="entry name" value="Tetratricopeptide repeat domain"/>
    <property type="match status" value="1"/>
</dbReference>
<sequence length="68" mass="8227">MNQIAFILEDEKKYDEAYDYYQRVNSILTKLEKNYPSYQLQIANSLRNIGNVLYLQDKNDEAIEYKQR</sequence>
<gene>
    <name evidence="1" type="ORF">GIL414_LOCUS37047</name>
</gene>
<dbReference type="InterPro" id="IPR011990">
    <property type="entry name" value="TPR-like_helical_dom_sf"/>
</dbReference>
<evidence type="ECO:0000313" key="1">
    <source>
        <dbReference type="EMBL" id="CAF4556042.1"/>
    </source>
</evidence>
<evidence type="ECO:0000313" key="2">
    <source>
        <dbReference type="Proteomes" id="UP000681720"/>
    </source>
</evidence>
<organism evidence="1 2">
    <name type="scientific">Rotaria magnacalcarata</name>
    <dbReference type="NCBI Taxonomy" id="392030"/>
    <lineage>
        <taxon>Eukaryota</taxon>
        <taxon>Metazoa</taxon>
        <taxon>Spiralia</taxon>
        <taxon>Gnathifera</taxon>
        <taxon>Rotifera</taxon>
        <taxon>Eurotatoria</taxon>
        <taxon>Bdelloidea</taxon>
        <taxon>Philodinida</taxon>
        <taxon>Philodinidae</taxon>
        <taxon>Rotaria</taxon>
    </lineage>
</organism>
<name>A0A8S2YDS1_9BILA</name>
<dbReference type="EMBL" id="CAJOBJ010094016">
    <property type="protein sequence ID" value="CAF4556042.1"/>
    <property type="molecule type" value="Genomic_DNA"/>
</dbReference>
<dbReference type="AlphaFoldDB" id="A0A8S2YDS1"/>
<dbReference type="Pfam" id="PF13424">
    <property type="entry name" value="TPR_12"/>
    <property type="match status" value="1"/>
</dbReference>
<accession>A0A8S2YDS1</accession>